<dbReference type="InterPro" id="IPR036097">
    <property type="entry name" value="HisK_dim/P_sf"/>
</dbReference>
<evidence type="ECO:0000256" key="2">
    <source>
        <dbReference type="ARBA" id="ARBA00012438"/>
    </source>
</evidence>
<dbReference type="FunFam" id="3.30.565.10:FF:000010">
    <property type="entry name" value="Sensor histidine kinase RcsC"/>
    <property type="match status" value="1"/>
</dbReference>
<dbReference type="RefSeq" id="WP_091149451.1">
    <property type="nucleotide sequence ID" value="NZ_FNAI01000004.1"/>
</dbReference>
<dbReference type="Gene3D" id="3.40.50.2300">
    <property type="match status" value="1"/>
</dbReference>
<dbReference type="SUPFAM" id="SSF52172">
    <property type="entry name" value="CheY-like"/>
    <property type="match status" value="1"/>
</dbReference>
<proteinExistence type="predicted"/>
<dbReference type="InterPro" id="IPR003594">
    <property type="entry name" value="HATPase_dom"/>
</dbReference>
<dbReference type="Pfam" id="PF00512">
    <property type="entry name" value="HisKA"/>
    <property type="match status" value="1"/>
</dbReference>
<comment type="catalytic activity">
    <reaction evidence="1">
        <text>ATP + protein L-histidine = ADP + protein N-phospho-L-histidine.</text>
        <dbReference type="EC" id="2.7.13.3"/>
    </reaction>
</comment>
<keyword evidence="9" id="KW-0808">Transferase</keyword>
<evidence type="ECO:0000259" key="7">
    <source>
        <dbReference type="PROSITE" id="PS50109"/>
    </source>
</evidence>
<feature type="transmembrane region" description="Helical" evidence="6">
    <location>
        <begin position="12"/>
        <end position="32"/>
    </location>
</feature>
<dbReference type="CDD" id="cd16922">
    <property type="entry name" value="HATPase_EvgS-ArcB-TorS-like"/>
    <property type="match status" value="1"/>
</dbReference>
<dbReference type="InterPro" id="IPR011006">
    <property type="entry name" value="CheY-like_superfamily"/>
</dbReference>
<evidence type="ECO:0000259" key="8">
    <source>
        <dbReference type="PROSITE" id="PS50110"/>
    </source>
</evidence>
<dbReference type="InterPro" id="IPR003661">
    <property type="entry name" value="HisK_dim/P_dom"/>
</dbReference>
<evidence type="ECO:0000313" key="10">
    <source>
        <dbReference type="Proteomes" id="UP000199072"/>
    </source>
</evidence>
<keyword evidence="9" id="KW-0418">Kinase</keyword>
<evidence type="ECO:0000256" key="3">
    <source>
        <dbReference type="ARBA" id="ARBA00022553"/>
    </source>
</evidence>
<dbReference type="InterPro" id="IPR036890">
    <property type="entry name" value="HATPase_C_sf"/>
</dbReference>
<dbReference type="SMART" id="SM00448">
    <property type="entry name" value="REC"/>
    <property type="match status" value="1"/>
</dbReference>
<sequence length="733" mass="82511">MIKGVNKIPIKRYGLIVALLVVLFSGVFYLYLHYHRAQNLKNSIGKLISARENSSLIDSCLLILYSADNNIHLYALTGDKEYKRKFAIQIKEVSATVKKVKSDQQYSTNLTPATLGKLISEKAAKTDNYLKLQQLTDSLIKLSIKAEKMQSVKKTTVAMPVVKITSSTIHIDTIKLPAKAPERKKFFGRIVAAFSGKQKDQKPADAMIIKRDTQIKTVEQVRTEYIHLRPKPTEDHIRLFNANANLKNSEREILRINNNLISEIIKSLKQYKIAEQNYARESKVELADQVSDVFNEYGYLSKLTIAALFILMVVVLYNIWKLYHNGRYLVYHSEKAEEYAVAKSSFMASMSHEIRTPLNSVLGFSEQLSMTRLDDEQTEQINAIRSSSQMLLEVVNEILDFSKYETGKINFESQPFMPYQALEDVLNTVSIQAAKKGIKLKMNLQFDKNTCFTGDVLRLKQVVMNLLVNAIKFSTNGTVLLHARLMTQTDGQAALKVRVKDNGIGIKKQDLPAIFDEFVQVSDAQKVTHRKGTGLGLAICKKIIELQGGSIRVISELGKGSVFSFELPFLPANKNDIVVETPVSKEDLARAVKNKHVLLADDNQLNVLLASTILKKWSITCHKAYNGQEALALFNANNYDLVLTDILMPVMGGLELTANIRKNKNMLRAETPIIALTANVLKEDRDNYMRSGVNDIVLKPFAELNLIEKIAGVLKTKEVPFINFLITESDLMV</sequence>
<dbReference type="InterPro" id="IPR004358">
    <property type="entry name" value="Sig_transdc_His_kin-like_C"/>
</dbReference>
<reference evidence="9 10" key="1">
    <citation type="submission" date="2016-10" db="EMBL/GenBank/DDBJ databases">
        <authorList>
            <person name="de Groot N.N."/>
        </authorList>
    </citation>
    <scope>NUCLEOTIDE SEQUENCE [LARGE SCALE GENOMIC DNA]</scope>
    <source>
        <strain evidence="9 10">47C3B</strain>
    </source>
</reference>
<protein>
    <recommendedName>
        <fullName evidence="2">histidine kinase</fullName>
        <ecNumber evidence="2">2.7.13.3</ecNumber>
    </recommendedName>
</protein>
<keyword evidence="4" id="KW-0902">Two-component regulatory system</keyword>
<feature type="domain" description="Response regulatory" evidence="8">
    <location>
        <begin position="596"/>
        <end position="714"/>
    </location>
</feature>
<evidence type="ECO:0000256" key="4">
    <source>
        <dbReference type="ARBA" id="ARBA00023012"/>
    </source>
</evidence>
<organism evidence="9 10">
    <name type="scientific">Mucilaginibacter pineti</name>
    <dbReference type="NCBI Taxonomy" id="1391627"/>
    <lineage>
        <taxon>Bacteria</taxon>
        <taxon>Pseudomonadati</taxon>
        <taxon>Bacteroidota</taxon>
        <taxon>Sphingobacteriia</taxon>
        <taxon>Sphingobacteriales</taxon>
        <taxon>Sphingobacteriaceae</taxon>
        <taxon>Mucilaginibacter</taxon>
    </lineage>
</organism>
<keyword evidence="6" id="KW-0472">Membrane</keyword>
<name>A0A1G7AUM3_9SPHI</name>
<evidence type="ECO:0000313" key="9">
    <source>
        <dbReference type="EMBL" id="SDE18539.1"/>
    </source>
</evidence>
<keyword evidence="3 5" id="KW-0597">Phosphoprotein</keyword>
<feature type="modified residue" description="4-aspartylphosphate" evidence="5">
    <location>
        <position position="645"/>
    </location>
</feature>
<dbReference type="GO" id="GO:0000155">
    <property type="term" value="F:phosphorelay sensor kinase activity"/>
    <property type="evidence" value="ECO:0007669"/>
    <property type="project" value="InterPro"/>
</dbReference>
<evidence type="ECO:0000256" key="1">
    <source>
        <dbReference type="ARBA" id="ARBA00000085"/>
    </source>
</evidence>
<dbReference type="AlphaFoldDB" id="A0A1G7AUM3"/>
<keyword evidence="6" id="KW-0812">Transmembrane</keyword>
<dbReference type="InterPro" id="IPR005467">
    <property type="entry name" value="His_kinase_dom"/>
</dbReference>
<keyword evidence="10" id="KW-1185">Reference proteome</keyword>
<dbReference type="PRINTS" id="PR00344">
    <property type="entry name" value="BCTRLSENSOR"/>
</dbReference>
<dbReference type="InterPro" id="IPR001789">
    <property type="entry name" value="Sig_transdc_resp-reg_receiver"/>
</dbReference>
<dbReference type="EC" id="2.7.13.3" evidence="2"/>
<dbReference type="SMART" id="SM00387">
    <property type="entry name" value="HATPase_c"/>
    <property type="match status" value="1"/>
</dbReference>
<evidence type="ECO:0000256" key="5">
    <source>
        <dbReference type="PROSITE-ProRule" id="PRU00169"/>
    </source>
</evidence>
<gene>
    <name evidence="9" type="ORF">SAMN05216464_104264</name>
</gene>
<dbReference type="SUPFAM" id="SSF55874">
    <property type="entry name" value="ATPase domain of HSP90 chaperone/DNA topoisomerase II/histidine kinase"/>
    <property type="match status" value="1"/>
</dbReference>
<dbReference type="Gene3D" id="1.10.287.130">
    <property type="match status" value="1"/>
</dbReference>
<dbReference type="CDD" id="cd00082">
    <property type="entry name" value="HisKA"/>
    <property type="match status" value="1"/>
</dbReference>
<evidence type="ECO:0000256" key="6">
    <source>
        <dbReference type="SAM" id="Phobius"/>
    </source>
</evidence>
<dbReference type="CDD" id="cd17546">
    <property type="entry name" value="REC_hyHK_CKI1_RcsC-like"/>
    <property type="match status" value="1"/>
</dbReference>
<dbReference type="PROSITE" id="PS50110">
    <property type="entry name" value="RESPONSE_REGULATORY"/>
    <property type="match status" value="1"/>
</dbReference>
<dbReference type="Gene3D" id="3.30.565.10">
    <property type="entry name" value="Histidine kinase-like ATPase, C-terminal domain"/>
    <property type="match status" value="1"/>
</dbReference>
<dbReference type="Proteomes" id="UP000199072">
    <property type="component" value="Unassembled WGS sequence"/>
</dbReference>
<dbReference type="PROSITE" id="PS50109">
    <property type="entry name" value="HIS_KIN"/>
    <property type="match status" value="1"/>
</dbReference>
<dbReference type="PANTHER" id="PTHR45339:SF1">
    <property type="entry name" value="HYBRID SIGNAL TRANSDUCTION HISTIDINE KINASE J"/>
    <property type="match status" value="1"/>
</dbReference>
<feature type="domain" description="Histidine kinase" evidence="7">
    <location>
        <begin position="349"/>
        <end position="571"/>
    </location>
</feature>
<dbReference type="Pfam" id="PF00072">
    <property type="entry name" value="Response_reg"/>
    <property type="match status" value="1"/>
</dbReference>
<dbReference type="SMART" id="SM00388">
    <property type="entry name" value="HisKA"/>
    <property type="match status" value="1"/>
</dbReference>
<accession>A0A1G7AUM3</accession>
<dbReference type="EMBL" id="FNAI01000004">
    <property type="protein sequence ID" value="SDE18539.1"/>
    <property type="molecule type" value="Genomic_DNA"/>
</dbReference>
<dbReference type="Pfam" id="PF02518">
    <property type="entry name" value="HATPase_c"/>
    <property type="match status" value="1"/>
</dbReference>
<dbReference type="PANTHER" id="PTHR45339">
    <property type="entry name" value="HYBRID SIGNAL TRANSDUCTION HISTIDINE KINASE J"/>
    <property type="match status" value="1"/>
</dbReference>
<dbReference type="STRING" id="1391627.SAMN05216464_104264"/>
<dbReference type="SUPFAM" id="SSF47384">
    <property type="entry name" value="Homodimeric domain of signal transducing histidine kinase"/>
    <property type="match status" value="1"/>
</dbReference>
<dbReference type="OrthoDB" id="9811889at2"/>
<keyword evidence="6" id="KW-1133">Transmembrane helix</keyword>